<reference evidence="1 2" key="1">
    <citation type="submission" date="2021-01" db="EMBL/GenBank/DDBJ databases">
        <title>Genomic Encyclopedia of Type Strains, Phase IV (KMG-IV): sequencing the most valuable type-strain genomes for metagenomic binning, comparative biology and taxonomic classification.</title>
        <authorList>
            <person name="Goeker M."/>
        </authorList>
    </citation>
    <scope>NUCLEOTIDE SEQUENCE [LARGE SCALE GENOMIC DNA]</scope>
    <source>
        <strain evidence="1 2">DSM 23711</strain>
    </source>
</reference>
<dbReference type="RefSeq" id="WP_204497809.1">
    <property type="nucleotide sequence ID" value="NZ_JAFBDR010000003.1"/>
</dbReference>
<evidence type="ECO:0008006" key="3">
    <source>
        <dbReference type="Google" id="ProtNLM"/>
    </source>
</evidence>
<proteinExistence type="predicted"/>
<organism evidence="1 2">
    <name type="scientific">Aquibacillus albus</name>
    <dbReference type="NCBI Taxonomy" id="1168171"/>
    <lineage>
        <taxon>Bacteria</taxon>
        <taxon>Bacillati</taxon>
        <taxon>Bacillota</taxon>
        <taxon>Bacilli</taxon>
        <taxon>Bacillales</taxon>
        <taxon>Bacillaceae</taxon>
        <taxon>Aquibacillus</taxon>
    </lineage>
</organism>
<name>A0ABS2MWY3_9BACI</name>
<comment type="caution">
    <text evidence="1">The sequence shown here is derived from an EMBL/GenBank/DDBJ whole genome shotgun (WGS) entry which is preliminary data.</text>
</comment>
<protein>
    <recommendedName>
        <fullName evidence="3">DNA-binding protein</fullName>
    </recommendedName>
</protein>
<accession>A0ABS2MWY3</accession>
<evidence type="ECO:0000313" key="1">
    <source>
        <dbReference type="EMBL" id="MBM7570394.1"/>
    </source>
</evidence>
<dbReference type="EMBL" id="JAFBDR010000003">
    <property type="protein sequence ID" value="MBM7570394.1"/>
    <property type="molecule type" value="Genomic_DNA"/>
</dbReference>
<keyword evidence="2" id="KW-1185">Reference proteome</keyword>
<sequence>MNKRKWTDEEIQYLKDHLGRLKIATIAENLSRTETAVILKLKRLGISNTKSSVGRLTMHQLAVLLKVDPTVVKLWIQNHGLPYKRRVTRSTRKFYFIDQEEFWEWAYHNKHRIDFSKVEYQSIVPEPSWVELERKNERSINYKSWTTGEIRRMLHLHTSGSNFEYISSELNRSLVSVKRKYQRINITKN</sequence>
<gene>
    <name evidence="1" type="ORF">JOC48_000872</name>
</gene>
<dbReference type="Proteomes" id="UP001296943">
    <property type="component" value="Unassembled WGS sequence"/>
</dbReference>
<evidence type="ECO:0000313" key="2">
    <source>
        <dbReference type="Proteomes" id="UP001296943"/>
    </source>
</evidence>